<dbReference type="InterPro" id="IPR015943">
    <property type="entry name" value="WD40/YVTN_repeat-like_dom_sf"/>
</dbReference>
<dbReference type="Pfam" id="PF00400">
    <property type="entry name" value="WD40"/>
    <property type="match status" value="7"/>
</dbReference>
<dbReference type="InterPro" id="IPR011047">
    <property type="entry name" value="Quinoprotein_ADH-like_sf"/>
</dbReference>
<dbReference type="PROSITE" id="PS50082">
    <property type="entry name" value="WD_REPEATS_2"/>
    <property type="match status" value="5"/>
</dbReference>
<reference evidence="4 5" key="1">
    <citation type="submission" date="2022-01" db="EMBL/GenBank/DDBJ databases">
        <title>A chromosomal length assembly of Cordylochernes scorpioides.</title>
        <authorList>
            <person name="Zeh D."/>
            <person name="Zeh J."/>
        </authorList>
    </citation>
    <scope>NUCLEOTIDE SEQUENCE [LARGE SCALE GENOMIC DNA]</scope>
    <source>
        <strain evidence="4">IN4F17</strain>
        <tissue evidence="4">Whole Body</tissue>
    </source>
</reference>
<feature type="repeat" description="WD" evidence="3">
    <location>
        <begin position="670"/>
        <end position="712"/>
    </location>
</feature>
<dbReference type="SMART" id="SM00320">
    <property type="entry name" value="WD40"/>
    <property type="match status" value="11"/>
</dbReference>
<dbReference type="Gene3D" id="2.130.10.10">
    <property type="entry name" value="YVTN repeat-like/Quinoprotein amine dehydrogenase"/>
    <property type="match status" value="4"/>
</dbReference>
<dbReference type="PROSITE" id="PS50294">
    <property type="entry name" value="WD_REPEATS_REGION"/>
    <property type="match status" value="5"/>
</dbReference>
<dbReference type="EMBL" id="CP092875">
    <property type="protein sequence ID" value="UYV75765.1"/>
    <property type="molecule type" value="Genomic_DNA"/>
</dbReference>
<dbReference type="PROSITE" id="PS00678">
    <property type="entry name" value="WD_REPEATS_1"/>
    <property type="match status" value="3"/>
</dbReference>
<evidence type="ECO:0000256" key="1">
    <source>
        <dbReference type="ARBA" id="ARBA00022574"/>
    </source>
</evidence>
<keyword evidence="2" id="KW-0677">Repeat</keyword>
<dbReference type="SUPFAM" id="SSF50998">
    <property type="entry name" value="Quinoprotein alcohol dehydrogenase-like"/>
    <property type="match status" value="1"/>
</dbReference>
<dbReference type="Proteomes" id="UP001235939">
    <property type="component" value="Chromosome 13"/>
</dbReference>
<gene>
    <name evidence="4" type="ORF">LAZ67_13001269</name>
</gene>
<proteinExistence type="predicted"/>
<dbReference type="InterPro" id="IPR036322">
    <property type="entry name" value="WD40_repeat_dom_sf"/>
</dbReference>
<keyword evidence="5" id="KW-1185">Reference proteome</keyword>
<dbReference type="InterPro" id="IPR020472">
    <property type="entry name" value="WD40_PAC1"/>
</dbReference>
<dbReference type="PANTHER" id="PTHR44464">
    <property type="entry name" value="WD REPEAT-CONTAINING PROTEIN 17"/>
    <property type="match status" value="1"/>
</dbReference>
<dbReference type="PANTHER" id="PTHR44464:SF1">
    <property type="entry name" value="WD REPEAT-CONTAINING PROTEIN 17"/>
    <property type="match status" value="1"/>
</dbReference>
<feature type="repeat" description="WD" evidence="3">
    <location>
        <begin position="887"/>
        <end position="929"/>
    </location>
</feature>
<protein>
    <submittedName>
        <fullName evidence="4">WDR17</fullName>
    </submittedName>
</protein>
<evidence type="ECO:0000313" key="5">
    <source>
        <dbReference type="Proteomes" id="UP001235939"/>
    </source>
</evidence>
<dbReference type="InterPro" id="IPR019775">
    <property type="entry name" value="WD40_repeat_CS"/>
</dbReference>
<keyword evidence="1 3" id="KW-0853">WD repeat</keyword>
<dbReference type="PRINTS" id="PR00320">
    <property type="entry name" value="GPROTEINBRPT"/>
</dbReference>
<evidence type="ECO:0000256" key="2">
    <source>
        <dbReference type="ARBA" id="ARBA00022737"/>
    </source>
</evidence>
<evidence type="ECO:0000256" key="3">
    <source>
        <dbReference type="PROSITE-ProRule" id="PRU00221"/>
    </source>
</evidence>
<feature type="repeat" description="WD" evidence="3">
    <location>
        <begin position="133"/>
        <end position="168"/>
    </location>
</feature>
<dbReference type="CDD" id="cd00200">
    <property type="entry name" value="WD40"/>
    <property type="match status" value="1"/>
</dbReference>
<evidence type="ECO:0000313" key="4">
    <source>
        <dbReference type="EMBL" id="UYV75765.1"/>
    </source>
</evidence>
<sequence length="1002" mass="112428">METRLVSVEQGLEKINQRLQHFESSLEITSKAISLNTNRISDLERWLELGEMRQREKNLIIYGLEGAENETPEESRVSMSVIRQMALLPAGCQPWHPNIVAVHGTNFAYAATLAIYIYKLKQEKHFFSLHSIVARHKQSITCLAWHPSLAHVLASGSTDPAILVWDVERQCPLAELDHPPVVPQLLAWHPEGALMFLEARGPFQLWHYDNNNHLATLKEMAQFNCAVTQVAWHPTLPGRLAVGHEDGSLSFFLKAVYASSMYVGHKPQRHQLRCGGEGEGGAICGLAWDPLSPHYLLASCRRRSELFLLDTSKDSPVLVSTYLAPSQAVALACVAWVSQAPGTFISGDADSGVLRIWNVSKSSPLENLRLKQTGFQALAIMPLPQEKPKLTQRLSKFNDNTPESRQASQKALVVCLFLDGGLGIYNLHRRKWDYFRDMVIIKPYAMRLTGWLQGHIETIFDCQFNPWLNGCLCQYAMGLRLLWLQGHIETIFDCQFNPWLNGCLCQYAMGLTGRLQGHIETIFDCQFNPWLNGCLCQYAMGLTRRFQGHIDTIFDCQFNPWLNGCLCQYAMGLTRRFQGHIDTIFDCQFNPWLNGCLCQYAMGLTGRLQGHIETIFDCQFNPWLNGCLCQYAMGLTRRFQGHIDTIFDCQFNPWLNGCLCQYAMGLTRRFQGHIETIFDCQFNPDNSDLLATSSFDGTVKVWNINTMEPEQTSPGNESVIYAISWSPATINCIAGATSKNGVIIWSLEKSAITQRLTSHGKAAVYSVAWNQKDSRKIASAGGDSTCRIHQLDGSLLHTFPHPATVYGCDWHPKNENILATACEDKAIRIFYVGMNNTQMLKMLTGHTAKVFRVRWSPLKDGILCSGSDDLTIRVWDYTTGGTAVHTLEGHTGNVRGLAWSPELPHLLLSGSWDHTIRLWDVSSGTCLDILSDHGADVYGLACHPHRPFLFASSSRDSTVRLWSLQSLVSSLYIKVLTSKSLTSIFSTAGRSCDRANISQAFK</sequence>
<feature type="repeat" description="WD" evidence="3">
    <location>
        <begin position="930"/>
        <end position="966"/>
    </location>
</feature>
<name>A0ABY6L8I7_9ARAC</name>
<accession>A0ABY6L8I7</accession>
<organism evidence="4 5">
    <name type="scientific">Cordylochernes scorpioides</name>
    <dbReference type="NCBI Taxonomy" id="51811"/>
    <lineage>
        <taxon>Eukaryota</taxon>
        <taxon>Metazoa</taxon>
        <taxon>Ecdysozoa</taxon>
        <taxon>Arthropoda</taxon>
        <taxon>Chelicerata</taxon>
        <taxon>Arachnida</taxon>
        <taxon>Pseudoscorpiones</taxon>
        <taxon>Cheliferoidea</taxon>
        <taxon>Chernetidae</taxon>
        <taxon>Cordylochernes</taxon>
    </lineage>
</organism>
<dbReference type="SUPFAM" id="SSF50978">
    <property type="entry name" value="WD40 repeat-like"/>
    <property type="match status" value="2"/>
</dbReference>
<feature type="repeat" description="WD" evidence="3">
    <location>
        <begin position="843"/>
        <end position="885"/>
    </location>
</feature>
<dbReference type="InterPro" id="IPR001680">
    <property type="entry name" value="WD40_rpt"/>
</dbReference>